<dbReference type="Proteomes" id="UP001058072">
    <property type="component" value="Chromosome"/>
</dbReference>
<evidence type="ECO:0000256" key="7">
    <source>
        <dbReference type="SAM" id="Phobius"/>
    </source>
</evidence>
<dbReference type="AlphaFoldDB" id="A0A9Q9CNG2"/>
<name>A0A9Q9CNG2_9FIRM</name>
<evidence type="ECO:0000313" key="9">
    <source>
        <dbReference type="EMBL" id="UUF07802.1"/>
    </source>
</evidence>
<dbReference type="PANTHER" id="PTHR33885:SF3">
    <property type="entry name" value="PHAGE SHOCK PROTEIN C"/>
    <property type="match status" value="1"/>
</dbReference>
<feature type="compositionally biased region" description="Polar residues" evidence="6">
    <location>
        <begin position="68"/>
        <end position="84"/>
    </location>
</feature>
<dbReference type="EMBL" id="CP071250">
    <property type="protein sequence ID" value="UUF07802.1"/>
    <property type="molecule type" value="Genomic_DNA"/>
</dbReference>
<feature type="region of interest" description="Disordered" evidence="6">
    <location>
        <begin position="68"/>
        <end position="95"/>
    </location>
</feature>
<evidence type="ECO:0000256" key="4">
    <source>
        <dbReference type="ARBA" id="ARBA00022989"/>
    </source>
</evidence>
<evidence type="ECO:0000256" key="6">
    <source>
        <dbReference type="SAM" id="MobiDB-lite"/>
    </source>
</evidence>
<dbReference type="GO" id="GO:0005886">
    <property type="term" value="C:plasma membrane"/>
    <property type="evidence" value="ECO:0007669"/>
    <property type="project" value="UniProtKB-SubCell"/>
</dbReference>
<sequence>MSNKRLYRASQGAMISGVCQGIADYFKMDATIIRLIWVVVTIFSFGFAGVVLYIACIFIIPDQATVTHQQKQQPKSSVFDSSEYTVKDADKNDRV</sequence>
<evidence type="ECO:0000256" key="5">
    <source>
        <dbReference type="ARBA" id="ARBA00023136"/>
    </source>
</evidence>
<dbReference type="InterPro" id="IPR052027">
    <property type="entry name" value="PspC"/>
</dbReference>
<dbReference type="InterPro" id="IPR007168">
    <property type="entry name" value="Phageshock_PspC_N"/>
</dbReference>
<feature type="transmembrane region" description="Helical" evidence="7">
    <location>
        <begin position="35"/>
        <end position="60"/>
    </location>
</feature>
<proteinExistence type="predicted"/>
<evidence type="ECO:0000259" key="8">
    <source>
        <dbReference type="Pfam" id="PF04024"/>
    </source>
</evidence>
<gene>
    <name evidence="9" type="ORF">J0J70_09250</name>
</gene>
<feature type="domain" description="Phage shock protein PspC N-terminal" evidence="8">
    <location>
        <begin position="4"/>
        <end position="62"/>
    </location>
</feature>
<dbReference type="PANTHER" id="PTHR33885">
    <property type="entry name" value="PHAGE SHOCK PROTEIN C"/>
    <property type="match status" value="1"/>
</dbReference>
<accession>A0A9Q9CNG2</accession>
<evidence type="ECO:0000313" key="10">
    <source>
        <dbReference type="Proteomes" id="UP001058072"/>
    </source>
</evidence>
<keyword evidence="4 7" id="KW-1133">Transmembrane helix</keyword>
<dbReference type="RefSeq" id="WP_055244393.1">
    <property type="nucleotide sequence ID" value="NZ_CP071250.1"/>
</dbReference>
<protein>
    <submittedName>
        <fullName evidence="9">PspC domain-containing protein</fullName>
    </submittedName>
</protein>
<evidence type="ECO:0000256" key="1">
    <source>
        <dbReference type="ARBA" id="ARBA00004162"/>
    </source>
</evidence>
<reference evidence="9" key="1">
    <citation type="submission" date="2021-03" db="EMBL/GenBank/DDBJ databases">
        <title>Comparative Genomics and Metabolomics in the genus Turicibacter.</title>
        <authorList>
            <person name="Maki J."/>
            <person name="Looft T."/>
        </authorList>
    </citation>
    <scope>NUCLEOTIDE SEQUENCE</scope>
    <source>
        <strain evidence="9">ISU324</strain>
    </source>
</reference>
<dbReference type="Pfam" id="PF04024">
    <property type="entry name" value="PspC"/>
    <property type="match status" value="1"/>
</dbReference>
<keyword evidence="3 7" id="KW-0812">Transmembrane</keyword>
<keyword evidence="2" id="KW-1003">Cell membrane</keyword>
<evidence type="ECO:0000256" key="2">
    <source>
        <dbReference type="ARBA" id="ARBA00022475"/>
    </source>
</evidence>
<evidence type="ECO:0000256" key="3">
    <source>
        <dbReference type="ARBA" id="ARBA00022692"/>
    </source>
</evidence>
<feature type="compositionally biased region" description="Basic and acidic residues" evidence="6">
    <location>
        <begin position="85"/>
        <end position="95"/>
    </location>
</feature>
<keyword evidence="5 7" id="KW-0472">Membrane</keyword>
<comment type="subcellular location">
    <subcellularLocation>
        <location evidence="1">Cell membrane</location>
        <topology evidence="1">Single-pass membrane protein</topology>
    </subcellularLocation>
</comment>
<organism evidence="9 10">
    <name type="scientific">Turicibacter bilis</name>
    <dbReference type="NCBI Taxonomy" id="2735723"/>
    <lineage>
        <taxon>Bacteria</taxon>
        <taxon>Bacillati</taxon>
        <taxon>Bacillota</taxon>
        <taxon>Erysipelotrichia</taxon>
        <taxon>Erysipelotrichales</taxon>
        <taxon>Turicibacteraceae</taxon>
        <taxon>Turicibacter</taxon>
    </lineage>
</organism>